<dbReference type="EMBL" id="CP000621">
    <property type="protein sequence ID" value="ABO60576.1"/>
    <property type="molecule type" value="Genomic_DNA"/>
</dbReference>
<name>A4JWC3_BURVG</name>
<dbReference type="Proteomes" id="UP000002287">
    <property type="component" value="Plasmid pBVIE05"/>
</dbReference>
<organism evidence="2 3">
    <name type="scientific">Burkholderia vietnamiensis (strain G4 / LMG 22486)</name>
    <name type="common">Burkholderia cepacia (strain R1808)</name>
    <dbReference type="NCBI Taxonomy" id="269482"/>
    <lineage>
        <taxon>Bacteria</taxon>
        <taxon>Pseudomonadati</taxon>
        <taxon>Pseudomonadota</taxon>
        <taxon>Betaproteobacteria</taxon>
        <taxon>Burkholderiales</taxon>
        <taxon>Burkholderiaceae</taxon>
        <taxon>Burkholderia</taxon>
        <taxon>Burkholderia cepacia complex</taxon>
    </lineage>
</organism>
<dbReference type="KEGG" id="bvi:Bcep1808_7706"/>
<evidence type="ECO:0008006" key="4">
    <source>
        <dbReference type="Google" id="ProtNLM"/>
    </source>
</evidence>
<feature type="compositionally biased region" description="Basic and acidic residues" evidence="1">
    <location>
        <begin position="69"/>
        <end position="85"/>
    </location>
</feature>
<geneLocation type="plasmid" evidence="2 3">
    <name>pBVIE05</name>
</geneLocation>
<gene>
    <name evidence="2" type="ordered locus">Bcep1808_7706</name>
</gene>
<feature type="region of interest" description="Disordered" evidence="1">
    <location>
        <begin position="69"/>
        <end position="91"/>
    </location>
</feature>
<protein>
    <recommendedName>
        <fullName evidence="4">DUF4926 domain-containing protein</fullName>
    </recommendedName>
</protein>
<evidence type="ECO:0000313" key="3">
    <source>
        <dbReference type="Proteomes" id="UP000002287"/>
    </source>
</evidence>
<sequence>MTRKYAIGEILIFQKARHEPERNGMECLVMQYRDVSVDPVAMGYEHGTFYGIEFEDGARRSALEYQLRRRDEPPPVDGIERDARLTGEVSA</sequence>
<reference evidence="2 3" key="1">
    <citation type="submission" date="2007-03" db="EMBL/GenBank/DDBJ databases">
        <title>Complete sequence of plasmid pBVIE05 of Burkholderia vietnamiensis G4.</title>
        <authorList>
            <consortium name="US DOE Joint Genome Institute"/>
            <person name="Copeland A."/>
            <person name="Lucas S."/>
            <person name="Lapidus A."/>
            <person name="Barry K."/>
            <person name="Detter J.C."/>
            <person name="Glavina del Rio T."/>
            <person name="Hammon N."/>
            <person name="Israni S."/>
            <person name="Dalin E."/>
            <person name="Tice H."/>
            <person name="Pitluck S."/>
            <person name="Chain P."/>
            <person name="Malfatti S."/>
            <person name="Shin M."/>
            <person name="Vergez L."/>
            <person name="Schmutz J."/>
            <person name="Larimer F."/>
            <person name="Land M."/>
            <person name="Hauser L."/>
            <person name="Kyrpides N."/>
            <person name="Tiedje J."/>
            <person name="Richardson P."/>
        </authorList>
    </citation>
    <scope>NUCLEOTIDE SEQUENCE [LARGE SCALE GENOMIC DNA]</scope>
    <source>
        <strain evidence="3">G4 / LMG 22486</strain>
        <plasmid evidence="2 3">pBVIE05</plasmid>
    </source>
</reference>
<accession>A4JWC3</accession>
<evidence type="ECO:0000313" key="2">
    <source>
        <dbReference type="EMBL" id="ABO60576.1"/>
    </source>
</evidence>
<dbReference type="AlphaFoldDB" id="A4JWC3"/>
<keyword evidence="2" id="KW-0614">Plasmid</keyword>
<dbReference type="HOGENOM" id="CLU_2421368_0_0_4"/>
<proteinExistence type="predicted"/>
<evidence type="ECO:0000256" key="1">
    <source>
        <dbReference type="SAM" id="MobiDB-lite"/>
    </source>
</evidence>